<proteinExistence type="predicted"/>
<accession>A0AAN8AY26</accession>
<reference evidence="1 2" key="1">
    <citation type="journal article" date="2023" name="Genes (Basel)">
        <title>Chromosome-Level Genome Assembly and Circadian Gene Repertoire of the Patagonia Blennie Eleginops maclovinus-The Closest Ancestral Proxy of Antarctic Cryonotothenioids.</title>
        <authorList>
            <person name="Cheng C.C."/>
            <person name="Rivera-Colon A.G."/>
            <person name="Minhas B.F."/>
            <person name="Wilson L."/>
            <person name="Rayamajhi N."/>
            <person name="Vargas-Chacoff L."/>
            <person name="Catchen J.M."/>
        </authorList>
    </citation>
    <scope>NUCLEOTIDE SEQUENCE [LARGE SCALE GENOMIC DNA]</scope>
    <source>
        <strain evidence="1">JMC-PN-2008</strain>
    </source>
</reference>
<dbReference type="EMBL" id="JAUZQC010000003">
    <property type="protein sequence ID" value="KAK5873357.1"/>
    <property type="molecule type" value="Genomic_DNA"/>
</dbReference>
<organism evidence="1 2">
    <name type="scientific">Eleginops maclovinus</name>
    <name type="common">Patagonian blennie</name>
    <name type="synonym">Eleginus maclovinus</name>
    <dbReference type="NCBI Taxonomy" id="56733"/>
    <lineage>
        <taxon>Eukaryota</taxon>
        <taxon>Metazoa</taxon>
        <taxon>Chordata</taxon>
        <taxon>Craniata</taxon>
        <taxon>Vertebrata</taxon>
        <taxon>Euteleostomi</taxon>
        <taxon>Actinopterygii</taxon>
        <taxon>Neopterygii</taxon>
        <taxon>Teleostei</taxon>
        <taxon>Neoteleostei</taxon>
        <taxon>Acanthomorphata</taxon>
        <taxon>Eupercaria</taxon>
        <taxon>Perciformes</taxon>
        <taxon>Notothenioidei</taxon>
        <taxon>Eleginopidae</taxon>
        <taxon>Eleginops</taxon>
    </lineage>
</organism>
<evidence type="ECO:0000313" key="2">
    <source>
        <dbReference type="Proteomes" id="UP001346869"/>
    </source>
</evidence>
<reference evidence="1 2" key="2">
    <citation type="journal article" date="2023" name="Mol. Biol. Evol.">
        <title>Genomics of Secondarily Temperate Adaptation in the Only Non-Antarctic Icefish.</title>
        <authorList>
            <person name="Rivera-Colon A.G."/>
            <person name="Rayamajhi N."/>
            <person name="Minhas B.F."/>
            <person name="Madrigal G."/>
            <person name="Bilyk K.T."/>
            <person name="Yoon V."/>
            <person name="Hune M."/>
            <person name="Gregory S."/>
            <person name="Cheng C.H.C."/>
            <person name="Catchen J.M."/>
        </authorList>
    </citation>
    <scope>NUCLEOTIDE SEQUENCE [LARGE SCALE GENOMIC DNA]</scope>
    <source>
        <strain evidence="1">JMC-PN-2008</strain>
    </source>
</reference>
<name>A0AAN8AY26_ELEMC</name>
<gene>
    <name evidence="1" type="ORF">PBY51_018405</name>
</gene>
<dbReference type="AlphaFoldDB" id="A0AAN8AY26"/>
<evidence type="ECO:0000313" key="1">
    <source>
        <dbReference type="EMBL" id="KAK5873357.1"/>
    </source>
</evidence>
<keyword evidence="2" id="KW-1185">Reference proteome</keyword>
<sequence>MPAISANACPPGATVELFSIPSHCPVGPPATNHLRKVYQHNPIGYTDVPICTCVIPYHMLLPYGWKMDHKYKD</sequence>
<comment type="caution">
    <text evidence="1">The sequence shown here is derived from an EMBL/GenBank/DDBJ whole genome shotgun (WGS) entry which is preliminary data.</text>
</comment>
<protein>
    <submittedName>
        <fullName evidence="1">Uncharacterized protein</fullName>
    </submittedName>
</protein>
<dbReference type="Proteomes" id="UP001346869">
    <property type="component" value="Unassembled WGS sequence"/>
</dbReference>